<dbReference type="SUPFAM" id="SSF50978">
    <property type="entry name" value="WD40 repeat-like"/>
    <property type="match status" value="1"/>
</dbReference>
<proteinExistence type="predicted"/>
<name>A0A0G4FD96_9ALVE</name>
<dbReference type="AlphaFoldDB" id="A0A0G4FD96"/>
<dbReference type="InterPro" id="IPR001680">
    <property type="entry name" value="WD40_rpt"/>
</dbReference>
<sequence>MTVSVPQPEGIHQLIVGGLDGEVVWVDGKKLQPSRILRAHQFGCSSVATVGPKTSGRMVLSTGFDGFVKVFNENGQLHKDVLAGDCVHTGRRPVGFHVVPHPSCGFLTEGYEGSRDFFAYVSSYPWAHVLSVNNNPTTKFTRVFPKAFLVRAPTHQDLAARMSMYNCSTGFETRHFRRIFRGTMETVRTDSLMAGAIQSPGLFTSLDGWECPATHHRNFGCWWGDVFFFPSGSGEITGSCPLLSSSSETVDEDEDERSERKRRKRRISDDVPPFVRTFILPKMHRGNLVTSVSASAPTGTALLASSGAFPDNTVVLWKLVAKDQAREEMEHLGVDFSLFDVSRVFPLGMC</sequence>
<organism evidence="2">
    <name type="scientific">Chromera velia CCMP2878</name>
    <dbReference type="NCBI Taxonomy" id="1169474"/>
    <lineage>
        <taxon>Eukaryota</taxon>
        <taxon>Sar</taxon>
        <taxon>Alveolata</taxon>
        <taxon>Colpodellida</taxon>
        <taxon>Chromeraceae</taxon>
        <taxon>Chromera</taxon>
    </lineage>
</organism>
<dbReference type="VEuPathDB" id="CryptoDB:Cvel_16441"/>
<evidence type="ECO:0000256" key="1">
    <source>
        <dbReference type="SAM" id="MobiDB-lite"/>
    </source>
</evidence>
<dbReference type="InterPro" id="IPR036322">
    <property type="entry name" value="WD40_repeat_dom_sf"/>
</dbReference>
<protein>
    <submittedName>
        <fullName evidence="2">Uncharacterized protein</fullName>
    </submittedName>
</protein>
<feature type="region of interest" description="Disordered" evidence="1">
    <location>
        <begin position="244"/>
        <end position="266"/>
    </location>
</feature>
<reference evidence="2" key="1">
    <citation type="submission" date="2014-11" db="EMBL/GenBank/DDBJ databases">
        <authorList>
            <person name="Otto D Thomas"/>
            <person name="Naeem Raeece"/>
        </authorList>
    </citation>
    <scope>NUCLEOTIDE SEQUENCE</scope>
</reference>
<gene>
    <name evidence="2" type="ORF">Cvel_16441</name>
</gene>
<dbReference type="InterPro" id="IPR015943">
    <property type="entry name" value="WD40/YVTN_repeat-like_dom_sf"/>
</dbReference>
<dbReference type="Gene3D" id="2.130.10.10">
    <property type="entry name" value="YVTN repeat-like/Quinoprotein amine dehydrogenase"/>
    <property type="match status" value="1"/>
</dbReference>
<accession>A0A0G4FD96</accession>
<dbReference type="Pfam" id="PF00400">
    <property type="entry name" value="WD40"/>
    <property type="match status" value="1"/>
</dbReference>
<dbReference type="EMBL" id="CDMZ01000294">
    <property type="protein sequence ID" value="CEM11142.1"/>
    <property type="molecule type" value="Genomic_DNA"/>
</dbReference>
<evidence type="ECO:0000313" key="2">
    <source>
        <dbReference type="EMBL" id="CEM11142.1"/>
    </source>
</evidence>